<dbReference type="InterPro" id="IPR016192">
    <property type="entry name" value="APOBEC/CMP_deaminase_Zn-bd"/>
</dbReference>
<dbReference type="NCBIfam" id="TIGR00227">
    <property type="entry name" value="ribD_Cterm"/>
    <property type="match status" value="1"/>
</dbReference>
<evidence type="ECO:0000256" key="10">
    <source>
        <dbReference type="ARBA" id="ARBA00023002"/>
    </source>
</evidence>
<reference evidence="14" key="1">
    <citation type="submission" date="2021-11" db="EMBL/GenBank/DDBJ databases">
        <title>The complete genome of Massilia sp sp. G4R7.</title>
        <authorList>
            <person name="Liu L."/>
            <person name="Yue J."/>
            <person name="Yuan J."/>
            <person name="Yang F."/>
            <person name="Li L."/>
        </authorList>
    </citation>
    <scope>NUCLEOTIDE SEQUENCE</scope>
    <source>
        <strain evidence="14">G4R7</strain>
    </source>
</reference>
<dbReference type="InterPro" id="IPR002125">
    <property type="entry name" value="CMP_dCMP_dom"/>
</dbReference>
<keyword evidence="7 12" id="KW-0479">Metal-binding</keyword>
<comment type="cofactor">
    <cofactor evidence="12">
        <name>Zn(2+)</name>
        <dbReference type="ChEBI" id="CHEBI:29105"/>
    </cofactor>
    <text evidence="12">Binds 1 zinc ion.</text>
</comment>
<keyword evidence="9 12" id="KW-0521">NADP</keyword>
<dbReference type="CDD" id="cd01284">
    <property type="entry name" value="Riboflavin_deaminase-reductase"/>
    <property type="match status" value="1"/>
</dbReference>
<dbReference type="InterPro" id="IPR024072">
    <property type="entry name" value="DHFR-like_dom_sf"/>
</dbReference>
<keyword evidence="15" id="KW-1185">Reference proteome</keyword>
<evidence type="ECO:0000256" key="1">
    <source>
        <dbReference type="ARBA" id="ARBA00002151"/>
    </source>
</evidence>
<dbReference type="PROSITE" id="PS00903">
    <property type="entry name" value="CYT_DCMP_DEAMINASES_1"/>
    <property type="match status" value="1"/>
</dbReference>
<dbReference type="Pfam" id="PF00383">
    <property type="entry name" value="dCMP_cyt_deam_1"/>
    <property type="match status" value="1"/>
</dbReference>
<dbReference type="PANTHER" id="PTHR38011:SF7">
    <property type="entry name" value="2,5-DIAMINO-6-RIBOSYLAMINO-4(3H)-PYRIMIDINONE 5'-PHOSPHATE REDUCTASE"/>
    <property type="match status" value="1"/>
</dbReference>
<dbReference type="NCBIfam" id="TIGR00326">
    <property type="entry name" value="eubact_ribD"/>
    <property type="match status" value="1"/>
</dbReference>
<keyword evidence="12 14" id="KW-0378">Hydrolase</keyword>
<comment type="catalytic activity">
    <reaction evidence="12">
        <text>2,5-diamino-6-hydroxy-4-(5-phosphoribosylamino)-pyrimidine + H2O + H(+) = 5-amino-6-(5-phospho-D-ribosylamino)uracil + NH4(+)</text>
        <dbReference type="Rhea" id="RHEA:21868"/>
        <dbReference type="ChEBI" id="CHEBI:15377"/>
        <dbReference type="ChEBI" id="CHEBI:15378"/>
        <dbReference type="ChEBI" id="CHEBI:28938"/>
        <dbReference type="ChEBI" id="CHEBI:58453"/>
        <dbReference type="ChEBI" id="CHEBI:58614"/>
        <dbReference type="EC" id="3.5.4.26"/>
    </reaction>
</comment>
<dbReference type="EC" id="1.1.1.193" evidence="12"/>
<comment type="similarity">
    <text evidence="5 12">In the C-terminal section; belongs to the HTP reductase family.</text>
</comment>
<name>A0ABS8QBQ9_9BURK</name>
<organism evidence="14 15">
    <name type="scientific">Massilia phyllostachyos</name>
    <dbReference type="NCBI Taxonomy" id="2898585"/>
    <lineage>
        <taxon>Bacteria</taxon>
        <taxon>Pseudomonadati</taxon>
        <taxon>Pseudomonadota</taxon>
        <taxon>Betaproteobacteria</taxon>
        <taxon>Burkholderiales</taxon>
        <taxon>Oxalobacteraceae</taxon>
        <taxon>Telluria group</taxon>
        <taxon>Massilia</taxon>
    </lineage>
</organism>
<evidence type="ECO:0000256" key="5">
    <source>
        <dbReference type="ARBA" id="ARBA00007417"/>
    </source>
</evidence>
<dbReference type="InterPro" id="IPR004794">
    <property type="entry name" value="Eubact_RibD"/>
</dbReference>
<feature type="domain" description="CMP/dCMP-type deaminase" evidence="13">
    <location>
        <begin position="1"/>
        <end position="120"/>
    </location>
</feature>
<dbReference type="InterPro" id="IPR050765">
    <property type="entry name" value="Riboflavin_Biosynth_HTPR"/>
</dbReference>
<accession>A0ABS8QBQ9</accession>
<dbReference type="PIRSF" id="PIRSF006769">
    <property type="entry name" value="RibD"/>
    <property type="match status" value="1"/>
</dbReference>
<sequence>MALALNWAAKAMFITAPNPRVGCVIVRDGVVIGAGHTQPAGQAHAEIQALRDAAARGNDVRGATAYVTLEPCSHYGRTPPCSNALVQAGIGRVVAAMLDPNPLVAGRGLAQLEAAGIAVTANLLADAAHELNIGFFSRMRRGLPWMRLKVAASLDGATALDNGESQWITGPDARADGHAWRARAQAILTGIGTVKADDPQLTVRGIDTPLPPRRVIVDSRLEIGLDARILQGEPCWIVAAVDAPEKSAALRAAGHEVILLPNQHGKVDLPALVRELGRREINEVHVEAGSKLNASLVREGCVDELLVYLAPSLIGPGQGMFELPPLASLAGKRLLRFHDVARVGDDIRILARFAPTNTDITTKE</sequence>
<evidence type="ECO:0000256" key="6">
    <source>
        <dbReference type="ARBA" id="ARBA00022619"/>
    </source>
</evidence>
<comment type="similarity">
    <text evidence="4 12">In the N-terminal section; belongs to the cytidine and deoxycytidylate deaminase family.</text>
</comment>
<dbReference type="PANTHER" id="PTHR38011">
    <property type="entry name" value="DIHYDROFOLATE REDUCTASE FAMILY PROTEIN (AFU_ORTHOLOGUE AFUA_8G06820)"/>
    <property type="match status" value="1"/>
</dbReference>
<evidence type="ECO:0000256" key="4">
    <source>
        <dbReference type="ARBA" id="ARBA00005259"/>
    </source>
</evidence>
<dbReference type="PROSITE" id="PS51747">
    <property type="entry name" value="CYT_DCMP_DEAMINASES_2"/>
    <property type="match status" value="1"/>
</dbReference>
<dbReference type="InterPro" id="IPR002734">
    <property type="entry name" value="RibDG_C"/>
</dbReference>
<evidence type="ECO:0000256" key="12">
    <source>
        <dbReference type="PIRNR" id="PIRNR006769"/>
    </source>
</evidence>
<dbReference type="Gene3D" id="3.40.430.10">
    <property type="entry name" value="Dihydrofolate Reductase, subunit A"/>
    <property type="match status" value="1"/>
</dbReference>
<proteinExistence type="inferred from homology"/>
<dbReference type="GO" id="GO:0008835">
    <property type="term" value="F:diaminohydroxyphosphoribosylaminopyrimidine deaminase activity"/>
    <property type="evidence" value="ECO:0007669"/>
    <property type="project" value="UniProtKB-EC"/>
</dbReference>
<dbReference type="GO" id="GO:0008703">
    <property type="term" value="F:5-amino-6-(5-phosphoribosylamino)uracil reductase activity"/>
    <property type="evidence" value="ECO:0007669"/>
    <property type="project" value="UniProtKB-EC"/>
</dbReference>
<dbReference type="InterPro" id="IPR016193">
    <property type="entry name" value="Cytidine_deaminase-like"/>
</dbReference>
<dbReference type="Pfam" id="PF01872">
    <property type="entry name" value="RibD_C"/>
    <property type="match status" value="1"/>
</dbReference>
<evidence type="ECO:0000259" key="13">
    <source>
        <dbReference type="PROSITE" id="PS51747"/>
    </source>
</evidence>
<evidence type="ECO:0000256" key="7">
    <source>
        <dbReference type="ARBA" id="ARBA00022723"/>
    </source>
</evidence>
<protein>
    <recommendedName>
        <fullName evidence="12">Riboflavin biosynthesis protein RibD</fullName>
    </recommendedName>
    <domain>
        <recommendedName>
            <fullName evidence="12">Diaminohydroxyphosphoribosylaminopyrimidine deaminase</fullName>
            <shortName evidence="12">DRAP deaminase</shortName>
            <ecNumber evidence="12">3.5.4.26</ecNumber>
        </recommendedName>
        <alternativeName>
            <fullName evidence="12">Riboflavin-specific deaminase</fullName>
        </alternativeName>
    </domain>
    <domain>
        <recommendedName>
            <fullName evidence="12">5-amino-6-(5-phosphoribosylamino)uracil reductase</fullName>
            <ecNumber evidence="12">1.1.1.193</ecNumber>
        </recommendedName>
        <alternativeName>
            <fullName evidence="12">HTP reductase</fullName>
        </alternativeName>
    </domain>
</protein>
<evidence type="ECO:0000313" key="14">
    <source>
        <dbReference type="EMBL" id="MCD2519206.1"/>
    </source>
</evidence>
<evidence type="ECO:0000256" key="9">
    <source>
        <dbReference type="ARBA" id="ARBA00022857"/>
    </source>
</evidence>
<evidence type="ECO:0000256" key="2">
    <source>
        <dbReference type="ARBA" id="ARBA00004882"/>
    </source>
</evidence>
<dbReference type="Proteomes" id="UP001179361">
    <property type="component" value="Unassembled WGS sequence"/>
</dbReference>
<dbReference type="Gene3D" id="3.40.140.10">
    <property type="entry name" value="Cytidine Deaminase, domain 2"/>
    <property type="match status" value="1"/>
</dbReference>
<evidence type="ECO:0000313" key="15">
    <source>
        <dbReference type="Proteomes" id="UP001179361"/>
    </source>
</evidence>
<comment type="function">
    <text evidence="1 12">Converts 2,5-diamino-6-(ribosylamino)-4(3h)-pyrimidinone 5'-phosphate into 5-amino-6-(ribosylamino)-2,4(1h,3h)-pyrimidinedione 5'-phosphate.</text>
</comment>
<dbReference type="SUPFAM" id="SSF53597">
    <property type="entry name" value="Dihydrofolate reductase-like"/>
    <property type="match status" value="1"/>
</dbReference>
<comment type="caution">
    <text evidence="14">The sequence shown here is derived from an EMBL/GenBank/DDBJ whole genome shotgun (WGS) entry which is preliminary data.</text>
</comment>
<dbReference type="EC" id="3.5.4.26" evidence="12"/>
<comment type="pathway">
    <text evidence="2 12">Cofactor biosynthesis; riboflavin biosynthesis; 5-amino-6-(D-ribitylamino)uracil from GTP: step 2/4.</text>
</comment>
<comment type="catalytic activity">
    <reaction evidence="12">
        <text>5-amino-6-(5-phospho-D-ribitylamino)uracil + NADP(+) = 5-amino-6-(5-phospho-D-ribosylamino)uracil + NADPH + H(+)</text>
        <dbReference type="Rhea" id="RHEA:17845"/>
        <dbReference type="ChEBI" id="CHEBI:15378"/>
        <dbReference type="ChEBI" id="CHEBI:57783"/>
        <dbReference type="ChEBI" id="CHEBI:58349"/>
        <dbReference type="ChEBI" id="CHEBI:58421"/>
        <dbReference type="ChEBI" id="CHEBI:58453"/>
        <dbReference type="EC" id="1.1.1.193"/>
    </reaction>
</comment>
<evidence type="ECO:0000256" key="11">
    <source>
        <dbReference type="ARBA" id="ARBA00023268"/>
    </source>
</evidence>
<keyword evidence="6 12" id="KW-0686">Riboflavin biosynthesis</keyword>
<dbReference type="SUPFAM" id="SSF53927">
    <property type="entry name" value="Cytidine deaminase-like"/>
    <property type="match status" value="1"/>
</dbReference>
<evidence type="ECO:0000256" key="8">
    <source>
        <dbReference type="ARBA" id="ARBA00022833"/>
    </source>
</evidence>
<evidence type="ECO:0000256" key="3">
    <source>
        <dbReference type="ARBA" id="ARBA00004910"/>
    </source>
</evidence>
<keyword evidence="8 12" id="KW-0862">Zinc</keyword>
<dbReference type="EMBL" id="JAJNOC010000011">
    <property type="protein sequence ID" value="MCD2519206.1"/>
    <property type="molecule type" value="Genomic_DNA"/>
</dbReference>
<gene>
    <name evidence="14" type="primary">ribD</name>
    <name evidence="14" type="ORF">LQ564_23165</name>
</gene>
<keyword evidence="10 12" id="KW-0560">Oxidoreductase</keyword>
<dbReference type="InterPro" id="IPR011549">
    <property type="entry name" value="RibD_C"/>
</dbReference>
<comment type="pathway">
    <text evidence="3 12">Cofactor biosynthesis; riboflavin biosynthesis; 5-amino-6-(D-ribitylamino)uracil from GTP: step 3/4.</text>
</comment>
<keyword evidence="11" id="KW-0511">Multifunctional enzyme</keyword>